<accession>A0A645GNG0</accession>
<dbReference type="Gene3D" id="2.102.10.10">
    <property type="entry name" value="Rieske [2Fe-2S] iron-sulphur domain"/>
    <property type="match status" value="1"/>
</dbReference>
<keyword evidence="2" id="KW-0479">Metal-binding</keyword>
<dbReference type="GO" id="GO:0016020">
    <property type="term" value="C:membrane"/>
    <property type="evidence" value="ECO:0007669"/>
    <property type="project" value="InterPro"/>
</dbReference>
<dbReference type="PROSITE" id="PS51296">
    <property type="entry name" value="RIESKE"/>
    <property type="match status" value="1"/>
</dbReference>
<dbReference type="GO" id="GO:0051537">
    <property type="term" value="F:2 iron, 2 sulfur cluster binding"/>
    <property type="evidence" value="ECO:0007669"/>
    <property type="project" value="UniProtKB-KW"/>
</dbReference>
<evidence type="ECO:0000256" key="1">
    <source>
        <dbReference type="ARBA" id="ARBA00022714"/>
    </source>
</evidence>
<evidence type="ECO:0000259" key="6">
    <source>
        <dbReference type="PROSITE" id="PS51296"/>
    </source>
</evidence>
<proteinExistence type="predicted"/>
<evidence type="ECO:0000256" key="4">
    <source>
        <dbReference type="ARBA" id="ARBA00023014"/>
    </source>
</evidence>
<organism evidence="7">
    <name type="scientific">bioreactor metagenome</name>
    <dbReference type="NCBI Taxonomy" id="1076179"/>
    <lineage>
        <taxon>unclassified sequences</taxon>
        <taxon>metagenomes</taxon>
        <taxon>ecological metagenomes</taxon>
    </lineage>
</organism>
<feature type="domain" description="Rieske" evidence="6">
    <location>
        <begin position="51"/>
        <end position="95"/>
    </location>
</feature>
<evidence type="ECO:0000256" key="5">
    <source>
        <dbReference type="ARBA" id="ARBA00023157"/>
    </source>
</evidence>
<protein>
    <submittedName>
        <fullName evidence="7">Cytochrome b6-f complex iron-sulfur subunit</fullName>
    </submittedName>
</protein>
<gene>
    <name evidence="7" type="primary">petC_15</name>
    <name evidence="7" type="ORF">SDC9_175140</name>
</gene>
<sequence length="95" mass="10618">MVAASILADMAVERVNEFAPVFAPDRSILKKQLFVNLGTTLGNFVLPIPRRCTHMGCPLKWNPAEHTWDCACHGSRFDGRGRVIDNPAMRETHVD</sequence>
<keyword evidence="5" id="KW-1015">Disulfide bond</keyword>
<dbReference type="InterPro" id="IPR017941">
    <property type="entry name" value="Rieske_2Fe-2S"/>
</dbReference>
<dbReference type="SUPFAM" id="SSF50022">
    <property type="entry name" value="ISP domain"/>
    <property type="match status" value="1"/>
</dbReference>
<dbReference type="InterPro" id="IPR005805">
    <property type="entry name" value="Rieske_Fe-S_prot_C"/>
</dbReference>
<dbReference type="AlphaFoldDB" id="A0A645GNG0"/>
<dbReference type="PRINTS" id="PR00162">
    <property type="entry name" value="RIESKE"/>
</dbReference>
<keyword evidence="4" id="KW-0411">Iron-sulfur</keyword>
<evidence type="ECO:0000256" key="2">
    <source>
        <dbReference type="ARBA" id="ARBA00022723"/>
    </source>
</evidence>
<dbReference type="EMBL" id="VSSQ01077692">
    <property type="protein sequence ID" value="MPN27706.1"/>
    <property type="molecule type" value="Genomic_DNA"/>
</dbReference>
<name>A0A645GNG0_9ZZZZ</name>
<dbReference type="GO" id="GO:0046872">
    <property type="term" value="F:metal ion binding"/>
    <property type="evidence" value="ECO:0007669"/>
    <property type="project" value="UniProtKB-KW"/>
</dbReference>
<evidence type="ECO:0000256" key="3">
    <source>
        <dbReference type="ARBA" id="ARBA00023004"/>
    </source>
</evidence>
<comment type="caution">
    <text evidence="7">The sequence shown here is derived from an EMBL/GenBank/DDBJ whole genome shotgun (WGS) entry which is preliminary data.</text>
</comment>
<dbReference type="InterPro" id="IPR036922">
    <property type="entry name" value="Rieske_2Fe-2S_sf"/>
</dbReference>
<keyword evidence="3" id="KW-0408">Iron</keyword>
<keyword evidence="1" id="KW-0001">2Fe-2S</keyword>
<reference evidence="7" key="1">
    <citation type="submission" date="2019-08" db="EMBL/GenBank/DDBJ databases">
        <authorList>
            <person name="Kucharzyk K."/>
            <person name="Murdoch R.W."/>
            <person name="Higgins S."/>
            <person name="Loffler F."/>
        </authorList>
    </citation>
    <scope>NUCLEOTIDE SEQUENCE</scope>
</reference>
<dbReference type="Pfam" id="PF00355">
    <property type="entry name" value="Rieske"/>
    <property type="match status" value="1"/>
</dbReference>
<evidence type="ECO:0000313" key="7">
    <source>
        <dbReference type="EMBL" id="MPN27706.1"/>
    </source>
</evidence>